<feature type="domain" description="C2" evidence="10">
    <location>
        <begin position="932"/>
        <end position="1055"/>
    </location>
</feature>
<dbReference type="PANTHER" id="PTHR12546:SF60">
    <property type="entry name" value="MISFIRE, ISOFORM F"/>
    <property type="match status" value="1"/>
</dbReference>
<dbReference type="InterPro" id="IPR037721">
    <property type="entry name" value="Ferlin"/>
</dbReference>
<dbReference type="Pfam" id="PF08151">
    <property type="entry name" value="FerI"/>
    <property type="match status" value="1"/>
</dbReference>
<keyword evidence="7 9" id="KW-0472">Membrane</keyword>
<dbReference type="KEGG" id="tut:107361151"/>
<dbReference type="InterPro" id="IPR032362">
    <property type="entry name" value="Ferlin_C"/>
</dbReference>
<keyword evidence="12" id="KW-1185">Reference proteome</keyword>
<dbReference type="InterPro" id="IPR037725">
    <property type="entry name" value="C2F_Ferlin"/>
</dbReference>
<dbReference type="CDD" id="cd08374">
    <property type="entry name" value="C2F_Ferlin"/>
    <property type="match status" value="1"/>
</dbReference>
<feature type="region of interest" description="Disordered" evidence="8">
    <location>
        <begin position="219"/>
        <end position="247"/>
    </location>
</feature>
<keyword evidence="4" id="KW-0677">Repeat</keyword>
<gene>
    <name evidence="11" type="primary">107361151</name>
</gene>
<dbReference type="GO" id="GO:0007009">
    <property type="term" value="P:plasma membrane organization"/>
    <property type="evidence" value="ECO:0007669"/>
    <property type="project" value="TreeGrafter"/>
</dbReference>
<dbReference type="Gene3D" id="2.60.40.150">
    <property type="entry name" value="C2 domain"/>
    <property type="match status" value="5"/>
</dbReference>
<sequence length="1718" mass="194598">MLHEDKSLLAEENYESLTGASNEIAIDIDNGEDETSGPQSIVQQSFISGNEEHRSSIKPFEVLTAIREPILIKETSTSVEPRYYGSKPEQFDIGVRIIEAAQLPGLDINPMVRLMVGDRKKSTATQKSTLSPFWDQYFVFSFNQPRLEIFQKVISATVIDSKGLLKSDEIIGSFSCDIGTVFSQPGHCFHRKWAVLTDLETNEPRGYLKLDLTVLFKGDSSSDEPASDKEDEEEAEPESDESEIESNLLLPVGVTDRQSIKLVIKIYRAYGLTRSESTVKKALNLISSSPKSPDAYVTVTFAGSTGRTSTIKKSSSPVWNQQITFVDMFPTFFQNIKFEIKDEELGTDGLLATHFLPLNYIASEGQDGYLPTFGPTFINLYGASRESSNSDSKALSTGLEEGVAYVGRILIAITTEFVDLISPDLARVSIQNINDLNESILGPKKEFALFGMLNSVSRIDPRYADKGISLELHMGDPDDIDGDGKIDEADKKARAKYRGISVAIKPARCFSNSRKEIAFHLPLDNFKPIVFHRFSWIDDTWRLFLSNRLFRIARNLATGLADVDALTVTREFDAACRLLGVLNQFIEDCSSFLRYLSSLVEPPGRSILDDKKVIQQREKIETLSREASSMRDSLATVNIVPIAQALLSFVNELNELSTLLHITFPDLFLSMLVDGKRVAQARIPTRDIVYSPELDSRGIYSAKFRSMLLRAAGQPNGQIRAQVDILSWFGVAEHLSTIVDHIPKGYTPDPSLESLHKPDSCPPTHLKYPERSVFQSRAHIFQARSLVGADTSGLSDPYLKIYYDKCILVSQVKEKTLSPCWDQLIIGAPISLIGTRDDIKASNLTALVEVYDRDIIGDDEFIGRAKVTFDHVRFADETYVYPRLNWFDVSLNGSESGQLLMALELLQISEKDSTEDYPGTLPEPTQVVDNIKIYSIPQQIRPNLSKYKLQVIFWGVRNLKRVKLLSVDKPKAEIELGGTIISSSVIPNYSKNPNFPSFRKEVELFLPDQEFYCPPLSIRVGDCRAFGRFTLVGSHVIRSLSKYIFNKDKQIDLTHLPKRHVIIDLDHLKPLSMNDQPDAVISPGSGKVIRLPDDGTIETEKKAKMESGDKEEVDWWMRYFASKSNGNGNGMNGRRQSSLIPNHLTLKIYPDELEKRFNGDSADNKLTSFPLKRGKFEDDTSDLKNMGVFKGAFRLYKYPWKNGIHLMDILTNNDPVKVLVRVYIVRAYDVVPRDANGKADLYPILKLGSKKIDDVDNFVPNCLDPIFGRFYEFEATFPHESTLTISMKDRDAFSTDELIGLTTIDLEDRFYTSHRSSCGLPRSYQVSGPGKWRDSLKPSQILTKLCRDLKMSNLVIAKKYIQIGKILFTRKQDASPESAEIPHEDEQLALGVLNSWKEVFGYSLVPEHVETRSLYRPDKPGVKQGKLEMWVDLFRLSDPRPPPLDISPRAPRSYELRVIIWNTKDVILDDDSFVSGEKMSDIYIKGWIDDPKLSQSTDIHYRSVTGEGNFNWRFVFRFDFLPAEGVIIIRRKDNFFALNSTELKLPCRLNLQVWDYDSFSGDDFLGCLPLNLLEFPRGARTAKDCSLSILNNNLRHSKINLFREKRTRGWWPFYAKLSGGEEELTGKVEADFELLTAEEADANPVGLAREAPQPLDQPQRPENSFLWITNPWKSFRYIIWSRRKWFFLKMMIFIFLFLFILLFVYSLPGYTVKKIIGA</sequence>
<feature type="compositionally biased region" description="Acidic residues" evidence="8">
    <location>
        <begin position="229"/>
        <end position="244"/>
    </location>
</feature>
<feature type="domain" description="C2" evidence="10">
    <location>
        <begin position="758"/>
        <end position="882"/>
    </location>
</feature>
<dbReference type="SMART" id="SM01201">
    <property type="entry name" value="FerB"/>
    <property type="match status" value="1"/>
</dbReference>
<keyword evidence="5" id="KW-0106">Calcium</keyword>
<feature type="domain" description="C2" evidence="10">
    <location>
        <begin position="1201"/>
        <end position="1319"/>
    </location>
</feature>
<reference evidence="11" key="2">
    <citation type="submission" date="2015-06" db="UniProtKB">
        <authorList>
            <consortium name="EnsemblMetazoa"/>
        </authorList>
    </citation>
    <scope>IDENTIFICATION</scope>
</reference>
<feature type="domain" description="C2" evidence="10">
    <location>
        <begin position="240"/>
        <end position="372"/>
    </location>
</feature>
<dbReference type="CDD" id="cd04011">
    <property type="entry name" value="C2B_Ferlin"/>
    <property type="match status" value="1"/>
</dbReference>
<evidence type="ECO:0000256" key="8">
    <source>
        <dbReference type="SAM" id="MobiDB-lite"/>
    </source>
</evidence>
<dbReference type="PANTHER" id="PTHR12546">
    <property type="entry name" value="FER-1-LIKE"/>
    <property type="match status" value="1"/>
</dbReference>
<protein>
    <recommendedName>
        <fullName evidence="10">C2 domain-containing protein</fullName>
    </recommendedName>
</protein>
<dbReference type="OMA" id="QFVNKWA"/>
<evidence type="ECO:0000256" key="2">
    <source>
        <dbReference type="ARBA" id="ARBA00022692"/>
    </source>
</evidence>
<keyword evidence="2 9" id="KW-0812">Transmembrane</keyword>
<name>T1K6G5_TETUR</name>
<dbReference type="Proteomes" id="UP000015104">
    <property type="component" value="Unassembled WGS sequence"/>
</dbReference>
<dbReference type="Pfam" id="PF00168">
    <property type="entry name" value="C2"/>
    <property type="match status" value="5"/>
</dbReference>
<evidence type="ECO:0000256" key="5">
    <source>
        <dbReference type="ARBA" id="ARBA00022837"/>
    </source>
</evidence>
<dbReference type="InterPro" id="IPR055072">
    <property type="entry name" value="Ferlin_DSRM"/>
</dbReference>
<proteinExistence type="predicted"/>
<dbReference type="PROSITE" id="PS50004">
    <property type="entry name" value="C2"/>
    <property type="match status" value="6"/>
</dbReference>
<evidence type="ECO:0000256" key="6">
    <source>
        <dbReference type="ARBA" id="ARBA00022989"/>
    </source>
</evidence>
<evidence type="ECO:0000256" key="3">
    <source>
        <dbReference type="ARBA" id="ARBA00022723"/>
    </source>
</evidence>
<dbReference type="InterPro" id="IPR035892">
    <property type="entry name" value="C2_domain_sf"/>
</dbReference>
<dbReference type="InterPro" id="IPR037720">
    <property type="entry name" value="C2B_Ferlin"/>
</dbReference>
<dbReference type="Pfam" id="PF22901">
    <property type="entry name" value="dsrm_Ferlin"/>
    <property type="match status" value="1"/>
</dbReference>
<dbReference type="CDD" id="cd04037">
    <property type="entry name" value="C2E_Ferlin"/>
    <property type="match status" value="1"/>
</dbReference>
<dbReference type="GO" id="GO:0046872">
    <property type="term" value="F:metal ion binding"/>
    <property type="evidence" value="ECO:0007669"/>
    <property type="project" value="UniProtKB-KW"/>
</dbReference>
<keyword evidence="3" id="KW-0479">Metal-binding</keyword>
<evidence type="ECO:0000313" key="11">
    <source>
        <dbReference type="EnsemblMetazoa" id="tetur06g00420.1"/>
    </source>
</evidence>
<dbReference type="EMBL" id="CAEY01001791">
    <property type="status" value="NOT_ANNOTATED_CDS"/>
    <property type="molecule type" value="Genomic_DNA"/>
</dbReference>
<keyword evidence="6 9" id="KW-1133">Transmembrane helix</keyword>
<accession>T1K6G5</accession>
<dbReference type="OrthoDB" id="6497339at2759"/>
<dbReference type="GO" id="GO:0016020">
    <property type="term" value="C:membrane"/>
    <property type="evidence" value="ECO:0007669"/>
    <property type="project" value="UniProtKB-SubCell"/>
</dbReference>
<evidence type="ECO:0000259" key="10">
    <source>
        <dbReference type="PROSITE" id="PS50004"/>
    </source>
</evidence>
<evidence type="ECO:0000256" key="4">
    <source>
        <dbReference type="ARBA" id="ARBA00022737"/>
    </source>
</evidence>
<dbReference type="InterPro" id="IPR012561">
    <property type="entry name" value="Ferlin_B-domain"/>
</dbReference>
<dbReference type="InterPro" id="IPR000008">
    <property type="entry name" value="C2_dom"/>
</dbReference>
<dbReference type="InterPro" id="IPR037724">
    <property type="entry name" value="C2E_Ferlin"/>
</dbReference>
<dbReference type="Pfam" id="PF08150">
    <property type="entry name" value="FerB"/>
    <property type="match status" value="1"/>
</dbReference>
<comment type="subcellular location">
    <subcellularLocation>
        <location evidence="1">Membrane</location>
        <topology evidence="1">Single-pass membrane protein</topology>
    </subcellularLocation>
</comment>
<dbReference type="InterPro" id="IPR012968">
    <property type="entry name" value="FerIin_dom"/>
</dbReference>
<reference evidence="12" key="1">
    <citation type="submission" date="2011-08" db="EMBL/GenBank/DDBJ databases">
        <authorList>
            <person name="Rombauts S."/>
        </authorList>
    </citation>
    <scope>NUCLEOTIDE SEQUENCE</scope>
    <source>
        <strain evidence="12">London</strain>
    </source>
</reference>
<evidence type="ECO:0000256" key="1">
    <source>
        <dbReference type="ARBA" id="ARBA00004167"/>
    </source>
</evidence>
<dbReference type="Pfam" id="PF16165">
    <property type="entry name" value="Ferlin_C"/>
    <property type="match status" value="1"/>
</dbReference>
<feature type="transmembrane region" description="Helical" evidence="9">
    <location>
        <begin position="1685"/>
        <end position="1705"/>
    </location>
</feature>
<feature type="domain" description="C2" evidence="10">
    <location>
        <begin position="1435"/>
        <end position="1586"/>
    </location>
</feature>
<dbReference type="SMART" id="SM00239">
    <property type="entry name" value="C2"/>
    <property type="match status" value="5"/>
</dbReference>
<organism evidence="11 12">
    <name type="scientific">Tetranychus urticae</name>
    <name type="common">Two-spotted spider mite</name>
    <dbReference type="NCBI Taxonomy" id="32264"/>
    <lineage>
        <taxon>Eukaryota</taxon>
        <taxon>Metazoa</taxon>
        <taxon>Ecdysozoa</taxon>
        <taxon>Arthropoda</taxon>
        <taxon>Chelicerata</taxon>
        <taxon>Arachnida</taxon>
        <taxon>Acari</taxon>
        <taxon>Acariformes</taxon>
        <taxon>Trombidiformes</taxon>
        <taxon>Prostigmata</taxon>
        <taxon>Eleutherengona</taxon>
        <taxon>Raphignathae</taxon>
        <taxon>Tetranychoidea</taxon>
        <taxon>Tetranychidae</taxon>
        <taxon>Tetranychus</taxon>
    </lineage>
</organism>
<feature type="domain" description="C2" evidence="10">
    <location>
        <begin position="73"/>
        <end position="194"/>
    </location>
</feature>
<evidence type="ECO:0000313" key="12">
    <source>
        <dbReference type="Proteomes" id="UP000015104"/>
    </source>
</evidence>
<dbReference type="EnsemblMetazoa" id="tetur06g00420.1">
    <property type="protein sequence ID" value="tetur06g00420.1"/>
    <property type="gene ID" value="tetur06g00420"/>
</dbReference>
<dbReference type="HOGENOM" id="CLU_009410_0_0_1"/>
<dbReference type="CDD" id="cd04017">
    <property type="entry name" value="C2D_Ferlin"/>
    <property type="match status" value="1"/>
</dbReference>
<dbReference type="SUPFAM" id="SSF49562">
    <property type="entry name" value="C2 domain (Calcium/lipid-binding domain, CaLB)"/>
    <property type="match status" value="6"/>
</dbReference>
<evidence type="ECO:0000256" key="9">
    <source>
        <dbReference type="SAM" id="Phobius"/>
    </source>
</evidence>
<dbReference type="SMART" id="SM01202">
    <property type="entry name" value="FerI"/>
    <property type="match status" value="1"/>
</dbReference>
<dbReference type="eggNOG" id="KOG1326">
    <property type="taxonomic scope" value="Eukaryota"/>
</dbReference>
<evidence type="ECO:0000256" key="7">
    <source>
        <dbReference type="ARBA" id="ARBA00023136"/>
    </source>
</evidence>
<dbReference type="InterPro" id="IPR037723">
    <property type="entry name" value="C2D_Ferlin"/>
</dbReference>